<evidence type="ECO:0000313" key="2">
    <source>
        <dbReference type="Proteomes" id="UP000186015"/>
    </source>
</evidence>
<sequence>MSKSQILCKHYYRLRKVREQNVWNRHRLLCHWLFLALKGELLLRWIFEIKEELNVTPIMITENTILYFFKVKYGVTRMNIIYMKCLALMIQANSKPNQIQAVQKYTAAFSRIQTGFNSVSRDYHTIHIFRTYLNGNIFQILFLKGIITNE</sequence>
<proteinExistence type="predicted"/>
<dbReference type="AlphaFoldDB" id="A0A1H7QDX2"/>
<organism evidence="1 2">
    <name type="scientific">Ruminococcus albus</name>
    <dbReference type="NCBI Taxonomy" id="1264"/>
    <lineage>
        <taxon>Bacteria</taxon>
        <taxon>Bacillati</taxon>
        <taxon>Bacillota</taxon>
        <taxon>Clostridia</taxon>
        <taxon>Eubacteriales</taxon>
        <taxon>Oscillospiraceae</taxon>
        <taxon>Ruminococcus</taxon>
    </lineage>
</organism>
<accession>A0A1H7QDX2</accession>
<evidence type="ECO:0000313" key="1">
    <source>
        <dbReference type="EMBL" id="SEL46116.1"/>
    </source>
</evidence>
<gene>
    <name evidence="1" type="ORF">SAMN05216469_1365</name>
</gene>
<dbReference type="EMBL" id="FOAT01000036">
    <property type="protein sequence ID" value="SEL46116.1"/>
    <property type="molecule type" value="Genomic_DNA"/>
</dbReference>
<reference evidence="1 2" key="1">
    <citation type="submission" date="2016-10" db="EMBL/GenBank/DDBJ databases">
        <authorList>
            <person name="de Groot N.N."/>
        </authorList>
    </citation>
    <scope>NUCLEOTIDE SEQUENCE [LARGE SCALE GENOMIC DNA]</scope>
    <source>
        <strain evidence="1 2">KH2T6</strain>
    </source>
</reference>
<dbReference type="Proteomes" id="UP000186015">
    <property type="component" value="Unassembled WGS sequence"/>
</dbReference>
<name>A0A1H7QDX2_RUMAL</name>
<protein>
    <submittedName>
        <fullName evidence="1">Uncharacterized protein</fullName>
    </submittedName>
</protein>